<keyword evidence="4" id="KW-1185">Reference proteome</keyword>
<keyword evidence="2" id="KW-0472">Membrane</keyword>
<evidence type="ECO:0000256" key="2">
    <source>
        <dbReference type="SAM" id="Phobius"/>
    </source>
</evidence>
<protein>
    <submittedName>
        <fullName evidence="3">Uncharacterized protein</fullName>
    </submittedName>
</protein>
<reference evidence="4" key="1">
    <citation type="journal article" date="2017" name="Genome Biol.">
        <title>Comparative genomics reveals high biological diversity and specific adaptations in the industrially and medically important fungal genus Aspergillus.</title>
        <authorList>
            <person name="de Vries R.P."/>
            <person name="Riley R."/>
            <person name="Wiebenga A."/>
            <person name="Aguilar-Osorio G."/>
            <person name="Amillis S."/>
            <person name="Uchima C.A."/>
            <person name="Anderluh G."/>
            <person name="Asadollahi M."/>
            <person name="Askin M."/>
            <person name="Barry K."/>
            <person name="Battaglia E."/>
            <person name="Bayram O."/>
            <person name="Benocci T."/>
            <person name="Braus-Stromeyer S.A."/>
            <person name="Caldana C."/>
            <person name="Canovas D."/>
            <person name="Cerqueira G.C."/>
            <person name="Chen F."/>
            <person name="Chen W."/>
            <person name="Choi C."/>
            <person name="Clum A."/>
            <person name="Dos Santos R.A."/>
            <person name="Damasio A.R."/>
            <person name="Diallinas G."/>
            <person name="Emri T."/>
            <person name="Fekete E."/>
            <person name="Flipphi M."/>
            <person name="Freyberg S."/>
            <person name="Gallo A."/>
            <person name="Gournas C."/>
            <person name="Habgood R."/>
            <person name="Hainaut M."/>
            <person name="Harispe M.L."/>
            <person name="Henrissat B."/>
            <person name="Hilden K.S."/>
            <person name="Hope R."/>
            <person name="Hossain A."/>
            <person name="Karabika E."/>
            <person name="Karaffa L."/>
            <person name="Karanyi Z."/>
            <person name="Krasevec N."/>
            <person name="Kuo A."/>
            <person name="Kusch H."/>
            <person name="LaButti K."/>
            <person name="Lagendijk E.L."/>
            <person name="Lapidus A."/>
            <person name="Levasseur A."/>
            <person name="Lindquist E."/>
            <person name="Lipzen A."/>
            <person name="Logrieco A.F."/>
            <person name="MacCabe A."/>
            <person name="Maekelae M.R."/>
            <person name="Malavazi I."/>
            <person name="Melin P."/>
            <person name="Meyer V."/>
            <person name="Mielnichuk N."/>
            <person name="Miskei M."/>
            <person name="Molnar A.P."/>
            <person name="Mule G."/>
            <person name="Ngan C.Y."/>
            <person name="Orejas M."/>
            <person name="Orosz E."/>
            <person name="Ouedraogo J.P."/>
            <person name="Overkamp K.M."/>
            <person name="Park H.-S."/>
            <person name="Perrone G."/>
            <person name="Piumi F."/>
            <person name="Punt P.J."/>
            <person name="Ram A.F."/>
            <person name="Ramon A."/>
            <person name="Rauscher S."/>
            <person name="Record E."/>
            <person name="Riano-Pachon D.M."/>
            <person name="Robert V."/>
            <person name="Roehrig J."/>
            <person name="Ruller R."/>
            <person name="Salamov A."/>
            <person name="Salih N.S."/>
            <person name="Samson R.A."/>
            <person name="Sandor E."/>
            <person name="Sanguinetti M."/>
            <person name="Schuetze T."/>
            <person name="Sepcic K."/>
            <person name="Shelest E."/>
            <person name="Sherlock G."/>
            <person name="Sophianopoulou V."/>
            <person name="Squina F.M."/>
            <person name="Sun H."/>
            <person name="Susca A."/>
            <person name="Todd R.B."/>
            <person name="Tsang A."/>
            <person name="Unkles S.E."/>
            <person name="van de Wiele N."/>
            <person name="van Rossen-Uffink D."/>
            <person name="Oliveira J.V."/>
            <person name="Vesth T.C."/>
            <person name="Visser J."/>
            <person name="Yu J.-H."/>
            <person name="Zhou M."/>
            <person name="Andersen M.R."/>
            <person name="Archer D.B."/>
            <person name="Baker S.E."/>
            <person name="Benoit I."/>
            <person name="Brakhage A.A."/>
            <person name="Braus G.H."/>
            <person name="Fischer R."/>
            <person name="Frisvad J.C."/>
            <person name="Goldman G.H."/>
            <person name="Houbraken J."/>
            <person name="Oakley B."/>
            <person name="Pocsi I."/>
            <person name="Scazzocchio C."/>
            <person name="Seiboth B."/>
            <person name="vanKuyk P.A."/>
            <person name="Wortman J."/>
            <person name="Dyer P.S."/>
            <person name="Grigoriev I.V."/>
        </authorList>
    </citation>
    <scope>NUCLEOTIDE SEQUENCE [LARGE SCALE GENOMIC DNA]</scope>
    <source>
        <strain evidence="4">CBS 506.65</strain>
    </source>
</reference>
<keyword evidence="2" id="KW-1133">Transmembrane helix</keyword>
<evidence type="ECO:0000256" key="1">
    <source>
        <dbReference type="SAM" id="MobiDB-lite"/>
    </source>
</evidence>
<dbReference type="GeneID" id="34614735"/>
<keyword evidence="2" id="KW-0812">Transmembrane</keyword>
<accession>A0A1L9SW32</accession>
<organism evidence="3 4">
    <name type="scientific">Penicilliopsis zonata CBS 506.65</name>
    <dbReference type="NCBI Taxonomy" id="1073090"/>
    <lineage>
        <taxon>Eukaryota</taxon>
        <taxon>Fungi</taxon>
        <taxon>Dikarya</taxon>
        <taxon>Ascomycota</taxon>
        <taxon>Pezizomycotina</taxon>
        <taxon>Eurotiomycetes</taxon>
        <taxon>Eurotiomycetidae</taxon>
        <taxon>Eurotiales</taxon>
        <taxon>Aspergillaceae</taxon>
        <taxon>Penicilliopsis</taxon>
    </lineage>
</organism>
<feature type="compositionally biased region" description="Low complexity" evidence="1">
    <location>
        <begin position="1"/>
        <end position="17"/>
    </location>
</feature>
<evidence type="ECO:0000313" key="3">
    <source>
        <dbReference type="EMBL" id="OJJ51311.1"/>
    </source>
</evidence>
<dbReference type="VEuPathDB" id="FungiDB:ASPZODRAFT_357809"/>
<dbReference type="AlphaFoldDB" id="A0A1L9SW32"/>
<feature type="region of interest" description="Disordered" evidence="1">
    <location>
        <begin position="1"/>
        <end position="24"/>
    </location>
</feature>
<dbReference type="Proteomes" id="UP000184188">
    <property type="component" value="Unassembled WGS sequence"/>
</dbReference>
<feature type="transmembrane region" description="Helical" evidence="2">
    <location>
        <begin position="43"/>
        <end position="60"/>
    </location>
</feature>
<name>A0A1L9SW32_9EURO</name>
<dbReference type="EMBL" id="KV878336">
    <property type="protein sequence ID" value="OJJ51311.1"/>
    <property type="molecule type" value="Genomic_DNA"/>
</dbReference>
<sequence>MGGESSSSSPPSLLPSSTTHLQPDLFPEPFSCIASNSRRRMKVVAVTVLVCCGLIVWHDMPPGKLGMKSAYISAYLVKVTRWSAVLTFY</sequence>
<evidence type="ECO:0000313" key="4">
    <source>
        <dbReference type="Proteomes" id="UP000184188"/>
    </source>
</evidence>
<gene>
    <name evidence="3" type="ORF">ASPZODRAFT_357809</name>
</gene>
<dbReference type="RefSeq" id="XP_022585821.1">
    <property type="nucleotide sequence ID" value="XM_022728271.1"/>
</dbReference>
<proteinExistence type="predicted"/>